<sequence length="131" mass="14801">MYANFFFSFPQRSGEENKTRRAPRGGAAAVDWLQNGGNATEPPRAGDNRRPPRRRRLMPEAPLGDPIGKLLAPGQVNYGLQKGELDLDTLEVNMEEDWERRGGTRLIGQTRKGRWDYETAFYGPLLQKGLL</sequence>
<evidence type="ECO:0000313" key="3">
    <source>
        <dbReference type="Proteomes" id="UP000298663"/>
    </source>
</evidence>
<protein>
    <submittedName>
        <fullName evidence="2">Uncharacterized protein</fullName>
    </submittedName>
</protein>
<dbReference type="Proteomes" id="UP000298663">
    <property type="component" value="Unassembled WGS sequence"/>
</dbReference>
<dbReference type="AlphaFoldDB" id="A0A4U5MQ15"/>
<dbReference type="EMBL" id="AZBU02000006">
    <property type="protein sequence ID" value="TKR71688.1"/>
    <property type="molecule type" value="Genomic_DNA"/>
</dbReference>
<accession>A0A4U5MQ15</accession>
<reference evidence="2 3" key="2">
    <citation type="journal article" date="2019" name="G3 (Bethesda)">
        <title>Hybrid Assembly of the Genome of the Entomopathogenic Nematode Steinernema carpocapsae Identifies the X-Chromosome.</title>
        <authorList>
            <person name="Serra L."/>
            <person name="Macchietto M."/>
            <person name="Macias-Munoz A."/>
            <person name="McGill C.J."/>
            <person name="Rodriguez I.M."/>
            <person name="Rodriguez B."/>
            <person name="Murad R."/>
            <person name="Mortazavi A."/>
        </authorList>
    </citation>
    <scope>NUCLEOTIDE SEQUENCE [LARGE SCALE GENOMIC DNA]</scope>
    <source>
        <strain evidence="2 3">ALL</strain>
    </source>
</reference>
<comment type="caution">
    <text evidence="2">The sequence shown here is derived from an EMBL/GenBank/DDBJ whole genome shotgun (WGS) entry which is preliminary data.</text>
</comment>
<reference evidence="2 3" key="1">
    <citation type="journal article" date="2015" name="Genome Biol.">
        <title>Comparative genomics of Steinernema reveals deeply conserved gene regulatory networks.</title>
        <authorList>
            <person name="Dillman A.R."/>
            <person name="Macchietto M."/>
            <person name="Porter C.F."/>
            <person name="Rogers A."/>
            <person name="Williams B."/>
            <person name="Antoshechkin I."/>
            <person name="Lee M.M."/>
            <person name="Goodwin Z."/>
            <person name="Lu X."/>
            <person name="Lewis E.E."/>
            <person name="Goodrich-Blair H."/>
            <person name="Stock S.P."/>
            <person name="Adams B.J."/>
            <person name="Sternberg P.W."/>
            <person name="Mortazavi A."/>
        </authorList>
    </citation>
    <scope>NUCLEOTIDE SEQUENCE [LARGE SCALE GENOMIC DNA]</scope>
    <source>
        <strain evidence="2 3">ALL</strain>
    </source>
</reference>
<name>A0A4U5MQ15_STECR</name>
<evidence type="ECO:0000313" key="2">
    <source>
        <dbReference type="EMBL" id="TKR71688.1"/>
    </source>
</evidence>
<organism evidence="2 3">
    <name type="scientific">Steinernema carpocapsae</name>
    <name type="common">Entomopathogenic nematode</name>
    <dbReference type="NCBI Taxonomy" id="34508"/>
    <lineage>
        <taxon>Eukaryota</taxon>
        <taxon>Metazoa</taxon>
        <taxon>Ecdysozoa</taxon>
        <taxon>Nematoda</taxon>
        <taxon>Chromadorea</taxon>
        <taxon>Rhabditida</taxon>
        <taxon>Tylenchina</taxon>
        <taxon>Panagrolaimomorpha</taxon>
        <taxon>Strongyloidoidea</taxon>
        <taxon>Steinernematidae</taxon>
        <taxon>Steinernema</taxon>
    </lineage>
</organism>
<gene>
    <name evidence="2" type="ORF">L596_019245</name>
</gene>
<evidence type="ECO:0000256" key="1">
    <source>
        <dbReference type="SAM" id="MobiDB-lite"/>
    </source>
</evidence>
<feature type="region of interest" description="Disordered" evidence="1">
    <location>
        <begin position="12"/>
        <end position="68"/>
    </location>
</feature>
<keyword evidence="3" id="KW-1185">Reference proteome</keyword>
<proteinExistence type="predicted"/>